<feature type="compositionally biased region" description="Polar residues" evidence="1">
    <location>
        <begin position="68"/>
        <end position="78"/>
    </location>
</feature>
<dbReference type="AlphaFoldDB" id="A0A1I7V473"/>
<reference evidence="3" key="1">
    <citation type="submission" date="2016-11" db="UniProtKB">
        <authorList>
            <consortium name="WormBaseParasite"/>
        </authorList>
    </citation>
    <scope>IDENTIFICATION</scope>
</reference>
<evidence type="ECO:0000313" key="2">
    <source>
        <dbReference type="Proteomes" id="UP000095282"/>
    </source>
</evidence>
<dbReference type="STRING" id="1561998.A0A1I7V473"/>
<dbReference type="CDD" id="cd00037">
    <property type="entry name" value="CLECT"/>
    <property type="match status" value="1"/>
</dbReference>
<protein>
    <submittedName>
        <fullName evidence="3">C-type lectin domain-containing protein</fullName>
    </submittedName>
</protein>
<dbReference type="InterPro" id="IPR016186">
    <property type="entry name" value="C-type_lectin-like/link_sf"/>
</dbReference>
<feature type="region of interest" description="Disordered" evidence="1">
    <location>
        <begin position="55"/>
        <end position="80"/>
    </location>
</feature>
<accession>A0A1I7V473</accession>
<keyword evidence="2" id="KW-1185">Reference proteome</keyword>
<dbReference type="Gene3D" id="3.10.100.10">
    <property type="entry name" value="Mannose-Binding Protein A, subunit A"/>
    <property type="match status" value="1"/>
</dbReference>
<evidence type="ECO:0000313" key="3">
    <source>
        <dbReference type="WBParaSite" id="Csp11.Scaffold630.g22222.t1"/>
    </source>
</evidence>
<name>A0A1I7V473_9PELO</name>
<dbReference type="InterPro" id="IPR016187">
    <property type="entry name" value="CTDL_fold"/>
</dbReference>
<dbReference type="SUPFAM" id="SSF56436">
    <property type="entry name" value="C-type lectin-like"/>
    <property type="match status" value="1"/>
</dbReference>
<organism evidence="2 3">
    <name type="scientific">Caenorhabditis tropicalis</name>
    <dbReference type="NCBI Taxonomy" id="1561998"/>
    <lineage>
        <taxon>Eukaryota</taxon>
        <taxon>Metazoa</taxon>
        <taxon>Ecdysozoa</taxon>
        <taxon>Nematoda</taxon>
        <taxon>Chromadorea</taxon>
        <taxon>Rhabditida</taxon>
        <taxon>Rhabditina</taxon>
        <taxon>Rhabditomorpha</taxon>
        <taxon>Rhabditoidea</taxon>
        <taxon>Rhabditidae</taxon>
        <taxon>Peloderinae</taxon>
        <taxon>Caenorhabditis</taxon>
    </lineage>
</organism>
<sequence length="231" mass="25504">MYILNMDLNTAVDGVLARNINFKEVVKKNGKGIMLSFRLFTILLVFSLFSRAESDDQGVPCEDGEPTPTGSSTTNPLPTTKPRLCRDSAYTAFKRKNGYWCGQLYGLAVAGSQPYSGAVNDCSYNDDVLSSIETEEELAHYRKDARLFSLNNITAIWMGASYNDSAQKWYWSDGQAIPTMEPQPTVVSPGGQVAWFLYEGDKVLKVSNTSIRSNVWVNGYVCGHPSPVSVL</sequence>
<dbReference type="Proteomes" id="UP000095282">
    <property type="component" value="Unplaced"/>
</dbReference>
<evidence type="ECO:0000256" key="1">
    <source>
        <dbReference type="SAM" id="MobiDB-lite"/>
    </source>
</evidence>
<dbReference type="WBParaSite" id="Csp11.Scaffold630.g22222.t1">
    <property type="protein sequence ID" value="Csp11.Scaffold630.g22222.t1"/>
    <property type="gene ID" value="Csp11.Scaffold630.g22222"/>
</dbReference>
<proteinExistence type="predicted"/>
<dbReference type="eggNOG" id="ENOG502TIS9">
    <property type="taxonomic scope" value="Eukaryota"/>
</dbReference>